<accession>A0A6N7S6V6</accession>
<dbReference type="EMBL" id="WKPJ01000013">
    <property type="protein sequence ID" value="MSA89614.1"/>
    <property type="molecule type" value="Genomic_DNA"/>
</dbReference>
<dbReference type="EMBL" id="WKPI01000015">
    <property type="protein sequence ID" value="MSC33369.1"/>
    <property type="molecule type" value="Genomic_DNA"/>
</dbReference>
<evidence type="ECO:0000313" key="1">
    <source>
        <dbReference type="EMBL" id="MSA89614.1"/>
    </source>
</evidence>
<dbReference type="RefSeq" id="WP_154238864.1">
    <property type="nucleotide sequence ID" value="NZ_WKPI01000015.1"/>
</dbReference>
<gene>
    <name evidence="2" type="ORF">GKD88_09580</name>
    <name evidence="1" type="ORF">GKE08_09780</name>
</gene>
<sequence>MTKKMLVIPGGFVPYNDTVTLLVYKRLRNLDYDFDVLALKGKVDLGIANELEKDINIRKFTINYLCDYDDCIAIQHPLRLLKSLYYMNKYIKEAVKMFEGNNYDELYTSSVPGITHLCGYVIKKKYPNVKWHASFSDPIKNSPYKKDPDLKKRNIFYRIAFKIGSFIYMNNLYEEVAIKNADELVFICEEQKNFTLKQYENSETYSSKCKIEPLTYIPDWQMYKDLMNAPEIHNLPKQAVHLGRLYGLRKIDSFLLALKELKENDPLLSNKVIFHQYSDIQPYDLKKVKEYNLNDVFVVHSKVSYSESIKIMREADILVLFDTLLENEEIQPYLPSKIVEYQLLRKPILGICGKNSPSYRILSEDGGNYVGCTKNKIKENILNLIKV</sequence>
<evidence type="ECO:0000313" key="2">
    <source>
        <dbReference type="EMBL" id="MSC33369.1"/>
    </source>
</evidence>
<reference evidence="3 4" key="1">
    <citation type="journal article" date="2019" name="Nat. Med.">
        <title>A library of human gut bacterial isolates paired with longitudinal multiomics data enables mechanistic microbiome research.</title>
        <authorList>
            <person name="Poyet M."/>
            <person name="Groussin M."/>
            <person name="Gibbons S.M."/>
            <person name="Avila-Pacheco J."/>
            <person name="Jiang X."/>
            <person name="Kearney S.M."/>
            <person name="Perrotta A.R."/>
            <person name="Berdy B."/>
            <person name="Zhao S."/>
            <person name="Lieberman T.D."/>
            <person name="Swanson P.K."/>
            <person name="Smith M."/>
            <person name="Roesemann S."/>
            <person name="Alexander J.E."/>
            <person name="Rich S.A."/>
            <person name="Livny J."/>
            <person name="Vlamakis H."/>
            <person name="Clish C."/>
            <person name="Bullock K."/>
            <person name="Deik A."/>
            <person name="Scott J."/>
            <person name="Pierce K.A."/>
            <person name="Xavier R.J."/>
            <person name="Alm E.J."/>
        </authorList>
    </citation>
    <scope>NUCLEOTIDE SEQUENCE [LARGE SCALE GENOMIC DNA]</scope>
    <source>
        <strain evidence="1 3">BIOML-A4</strain>
        <strain evidence="2 4">BIOML-A5</strain>
    </source>
</reference>
<dbReference type="OrthoDB" id="9794575at2"/>
<comment type="caution">
    <text evidence="1">The sequence shown here is derived from an EMBL/GenBank/DDBJ whole genome shotgun (WGS) entry which is preliminary data.</text>
</comment>
<dbReference type="Proteomes" id="UP000480929">
    <property type="component" value="Unassembled WGS sequence"/>
</dbReference>
<keyword evidence="4" id="KW-1185">Reference proteome</keyword>
<proteinExistence type="predicted"/>
<name>A0A6N7S6V6_9FIRM</name>
<dbReference type="AlphaFoldDB" id="A0A6N7S6V6"/>
<protein>
    <recommendedName>
        <fullName evidence="5">Glycosyltransferase</fullName>
    </recommendedName>
</protein>
<organism evidence="1 3">
    <name type="scientific">Holdemania massiliensis</name>
    <dbReference type="NCBI Taxonomy" id="1468449"/>
    <lineage>
        <taxon>Bacteria</taxon>
        <taxon>Bacillati</taxon>
        <taxon>Bacillota</taxon>
        <taxon>Erysipelotrichia</taxon>
        <taxon>Erysipelotrichales</taxon>
        <taxon>Erysipelotrichaceae</taxon>
        <taxon>Holdemania</taxon>
    </lineage>
</organism>
<evidence type="ECO:0008006" key="5">
    <source>
        <dbReference type="Google" id="ProtNLM"/>
    </source>
</evidence>
<dbReference type="SUPFAM" id="SSF53756">
    <property type="entry name" value="UDP-Glycosyltransferase/glycogen phosphorylase"/>
    <property type="match status" value="1"/>
</dbReference>
<dbReference type="Proteomes" id="UP000433575">
    <property type="component" value="Unassembled WGS sequence"/>
</dbReference>
<dbReference type="Gene3D" id="3.40.50.2000">
    <property type="entry name" value="Glycogen Phosphorylase B"/>
    <property type="match status" value="1"/>
</dbReference>
<evidence type="ECO:0000313" key="3">
    <source>
        <dbReference type="Proteomes" id="UP000433575"/>
    </source>
</evidence>
<evidence type="ECO:0000313" key="4">
    <source>
        <dbReference type="Proteomes" id="UP000480929"/>
    </source>
</evidence>